<dbReference type="OrthoDB" id="9796381at2"/>
<accession>A0A179C4U5</accession>
<dbReference type="InterPro" id="IPR000182">
    <property type="entry name" value="GNAT_dom"/>
</dbReference>
<organism evidence="2 3">
    <name type="scientific">Ligilactobacillus aviarius</name>
    <dbReference type="NCBI Taxonomy" id="1606"/>
    <lineage>
        <taxon>Bacteria</taxon>
        <taxon>Bacillati</taxon>
        <taxon>Bacillota</taxon>
        <taxon>Bacilli</taxon>
        <taxon>Lactobacillales</taxon>
        <taxon>Lactobacillaceae</taxon>
        <taxon>Ligilactobacillus</taxon>
    </lineage>
</organism>
<protein>
    <submittedName>
        <fullName evidence="2">GCN5 family acetyltransferase</fullName>
    </submittedName>
</protein>
<keyword evidence="2" id="KW-0808">Transferase</keyword>
<reference evidence="3" key="1">
    <citation type="submission" date="2016-03" db="EMBL/GenBank/DDBJ databases">
        <authorList>
            <person name="Johnson T.J."/>
            <person name="Youmans B."/>
            <person name="Case K."/>
            <person name="Noll S."/>
        </authorList>
    </citation>
    <scope>NUCLEOTIDE SEQUENCE [LARGE SCALE GENOMIC DNA]</scope>
    <source>
        <strain evidence="3">UMNLAv8</strain>
    </source>
</reference>
<sequence length="172" mass="19542">MSLIYLRHATQRDLPSIMTIIHEAQALLKSDGSPQWQDGYPTEKVFQTDIQRNECFVLMVNDQVAGVATLAHDPQANYQNISDGHWDVTDQPYATIHRLALASEFRGMHLSNYLMSNLISIGVEQGMQNFRIDTHAMNKRMQGLIKSAGFHYCGMIDKGDEVQERLGYELNL</sequence>
<dbReference type="RefSeq" id="WP_064208139.1">
    <property type="nucleotide sequence ID" value="NZ_LVKC01000038.1"/>
</dbReference>
<dbReference type="Proteomes" id="UP000078520">
    <property type="component" value="Unassembled WGS sequence"/>
</dbReference>
<dbReference type="SUPFAM" id="SSF55729">
    <property type="entry name" value="Acyl-CoA N-acyltransferases (Nat)"/>
    <property type="match status" value="1"/>
</dbReference>
<dbReference type="CDD" id="cd04301">
    <property type="entry name" value="NAT_SF"/>
    <property type="match status" value="1"/>
</dbReference>
<dbReference type="Gene3D" id="3.40.630.30">
    <property type="match status" value="1"/>
</dbReference>
<dbReference type="InterPro" id="IPR016181">
    <property type="entry name" value="Acyl_CoA_acyltransferase"/>
</dbReference>
<feature type="domain" description="N-acetyltransferase" evidence="1">
    <location>
        <begin position="4"/>
        <end position="172"/>
    </location>
</feature>
<gene>
    <name evidence="2" type="ORF">A3O14_00070</name>
</gene>
<dbReference type="Pfam" id="PF00583">
    <property type="entry name" value="Acetyltransf_1"/>
    <property type="match status" value="1"/>
</dbReference>
<dbReference type="PROSITE" id="PS51186">
    <property type="entry name" value="GNAT"/>
    <property type="match status" value="1"/>
</dbReference>
<dbReference type="AlphaFoldDB" id="A0A179C4U5"/>
<dbReference type="EMBL" id="LVKI01000020">
    <property type="protein sequence ID" value="OAQ07901.1"/>
    <property type="molecule type" value="Genomic_DNA"/>
</dbReference>
<evidence type="ECO:0000259" key="1">
    <source>
        <dbReference type="PROSITE" id="PS51186"/>
    </source>
</evidence>
<proteinExistence type="predicted"/>
<name>A0A179C4U5_9LACO</name>
<evidence type="ECO:0000313" key="3">
    <source>
        <dbReference type="Proteomes" id="UP000078520"/>
    </source>
</evidence>
<dbReference type="GO" id="GO:0016747">
    <property type="term" value="F:acyltransferase activity, transferring groups other than amino-acyl groups"/>
    <property type="evidence" value="ECO:0007669"/>
    <property type="project" value="InterPro"/>
</dbReference>
<evidence type="ECO:0000313" key="2">
    <source>
        <dbReference type="EMBL" id="OAQ07901.1"/>
    </source>
</evidence>
<comment type="caution">
    <text evidence="2">The sequence shown here is derived from an EMBL/GenBank/DDBJ whole genome shotgun (WGS) entry which is preliminary data.</text>
</comment>